<name>A0A8K0HBI7_9ROSA</name>
<reference evidence="2" key="1">
    <citation type="submission" date="2020-03" db="EMBL/GenBank/DDBJ databases">
        <title>A high-quality chromosome-level genome assembly of a woody plant with both climbing and erect habits, Rhamnella rubrinervis.</title>
        <authorList>
            <person name="Lu Z."/>
            <person name="Yang Y."/>
            <person name="Zhu X."/>
            <person name="Sun Y."/>
        </authorList>
    </citation>
    <scope>NUCLEOTIDE SEQUENCE</scope>
    <source>
        <strain evidence="2">BYM</strain>
        <tissue evidence="2">Leaf</tissue>
    </source>
</reference>
<proteinExistence type="predicted"/>
<keyword evidence="1" id="KW-0812">Transmembrane</keyword>
<accession>A0A8K0HBI7</accession>
<dbReference type="EMBL" id="VOIH02000004">
    <property type="protein sequence ID" value="KAF3449139.1"/>
    <property type="molecule type" value="Genomic_DNA"/>
</dbReference>
<evidence type="ECO:0000313" key="2">
    <source>
        <dbReference type="EMBL" id="KAF3449139.1"/>
    </source>
</evidence>
<gene>
    <name evidence="2" type="ORF">FNV43_RR09866</name>
</gene>
<dbReference type="AlphaFoldDB" id="A0A8K0HBI7"/>
<keyword evidence="1" id="KW-1133">Transmembrane helix</keyword>
<protein>
    <submittedName>
        <fullName evidence="2">Uncharacterized protein</fullName>
    </submittedName>
</protein>
<keyword evidence="1" id="KW-0472">Membrane</keyword>
<sequence>MKGGATGGVGGLGGGGSSYAFPAKRRWRGLVVGVLGLVILSMLVPLVFCSAFTAAFTLLVLLLNNRVRLQ</sequence>
<comment type="caution">
    <text evidence="2">The sequence shown here is derived from an EMBL/GenBank/DDBJ whole genome shotgun (WGS) entry which is preliminary data.</text>
</comment>
<evidence type="ECO:0000313" key="3">
    <source>
        <dbReference type="Proteomes" id="UP000796880"/>
    </source>
</evidence>
<organism evidence="2 3">
    <name type="scientific">Rhamnella rubrinervis</name>
    <dbReference type="NCBI Taxonomy" id="2594499"/>
    <lineage>
        <taxon>Eukaryota</taxon>
        <taxon>Viridiplantae</taxon>
        <taxon>Streptophyta</taxon>
        <taxon>Embryophyta</taxon>
        <taxon>Tracheophyta</taxon>
        <taxon>Spermatophyta</taxon>
        <taxon>Magnoliopsida</taxon>
        <taxon>eudicotyledons</taxon>
        <taxon>Gunneridae</taxon>
        <taxon>Pentapetalae</taxon>
        <taxon>rosids</taxon>
        <taxon>fabids</taxon>
        <taxon>Rosales</taxon>
        <taxon>Rhamnaceae</taxon>
        <taxon>rhamnoid group</taxon>
        <taxon>Rhamneae</taxon>
        <taxon>Rhamnella</taxon>
    </lineage>
</organism>
<dbReference type="Proteomes" id="UP000796880">
    <property type="component" value="Unassembled WGS sequence"/>
</dbReference>
<feature type="transmembrane region" description="Helical" evidence="1">
    <location>
        <begin position="30"/>
        <end position="63"/>
    </location>
</feature>
<evidence type="ECO:0000256" key="1">
    <source>
        <dbReference type="SAM" id="Phobius"/>
    </source>
</evidence>
<keyword evidence="3" id="KW-1185">Reference proteome</keyword>